<feature type="transmembrane region" description="Helical" evidence="5">
    <location>
        <begin position="155"/>
        <end position="174"/>
    </location>
</feature>
<keyword evidence="3 5" id="KW-1133">Transmembrane helix</keyword>
<dbReference type="STRING" id="1817864.A2Z21_06325"/>
<feature type="transmembrane region" description="Helical" evidence="5">
    <location>
        <begin position="5"/>
        <end position="23"/>
    </location>
</feature>
<evidence type="ECO:0000256" key="4">
    <source>
        <dbReference type="ARBA" id="ARBA00023136"/>
    </source>
</evidence>
<dbReference type="Gene3D" id="1.20.1250.20">
    <property type="entry name" value="MFS general substrate transporter like domains"/>
    <property type="match status" value="1"/>
</dbReference>
<evidence type="ECO:0000256" key="2">
    <source>
        <dbReference type="ARBA" id="ARBA00022692"/>
    </source>
</evidence>
<evidence type="ECO:0000256" key="1">
    <source>
        <dbReference type="ARBA" id="ARBA00004141"/>
    </source>
</evidence>
<dbReference type="AlphaFoldDB" id="A0A1F5V1A3"/>
<keyword evidence="2 5" id="KW-0812">Transmembrane</keyword>
<feature type="domain" description="Major facilitator superfamily (MFS) profile" evidence="6">
    <location>
        <begin position="3"/>
        <end position="378"/>
    </location>
</feature>
<evidence type="ECO:0000313" key="8">
    <source>
        <dbReference type="Proteomes" id="UP000179157"/>
    </source>
</evidence>
<dbReference type="PROSITE" id="PS00216">
    <property type="entry name" value="SUGAR_TRANSPORT_1"/>
    <property type="match status" value="1"/>
</dbReference>
<sequence>MKNILVLSFTVFANLVALFSWFYLFPLHLKGLGASDTDIGLSYTLFTLGLTIFQGLGGYLADHWGRKTLIVLPTFALPLAYGVLAVSDHWMVAAGMYLLANIATALQIPAFSALLAESSRRRERAFIWYEAAASFGAACGPFMGALFLSTWDLRAFMGLTAAMTLLAAVVRLAFLSETKGTTPASEERPRLSDIFGRPLRWFFIGGSLLALATSITLGPFPTLYFKEGLLKPESEINLLFGLGWGVAALLSLFGETIAARLQARRILAVSSLLHPIFLLVWVWAGQVHWQIGLFLASFLFVQFVFVGWQLLLAELTTLENRGRIAGMYGVVSGLIGSIGPTIAMQAKLAWGDWLPFGLASVFGALSFLALLLCRPTRDPE</sequence>
<evidence type="ECO:0000313" key="7">
    <source>
        <dbReference type="EMBL" id="OGF56701.1"/>
    </source>
</evidence>
<dbReference type="EMBL" id="MFGX01000028">
    <property type="protein sequence ID" value="OGF56701.1"/>
    <property type="molecule type" value="Genomic_DNA"/>
</dbReference>
<evidence type="ECO:0000256" key="3">
    <source>
        <dbReference type="ARBA" id="ARBA00022989"/>
    </source>
</evidence>
<dbReference type="PANTHER" id="PTHR23518:SF2">
    <property type="entry name" value="MAJOR FACILITATOR SUPERFAMILY TRANSPORTER"/>
    <property type="match status" value="1"/>
</dbReference>
<feature type="transmembrane region" description="Helical" evidence="5">
    <location>
        <begin position="201"/>
        <end position="224"/>
    </location>
</feature>
<comment type="caution">
    <text evidence="7">The sequence shown here is derived from an EMBL/GenBank/DDBJ whole genome shotgun (WGS) entry which is preliminary data.</text>
</comment>
<feature type="transmembrane region" description="Helical" evidence="5">
    <location>
        <begin position="290"/>
        <end position="313"/>
    </location>
</feature>
<dbReference type="InterPro" id="IPR011701">
    <property type="entry name" value="MFS"/>
</dbReference>
<organism evidence="7 8">
    <name type="scientific">Fraserbacteria sp. (strain RBG_16_55_9)</name>
    <dbReference type="NCBI Taxonomy" id="1817864"/>
    <lineage>
        <taxon>Bacteria</taxon>
        <taxon>Candidatus Fraseribacteriota</taxon>
    </lineage>
</organism>
<accession>A0A1F5V1A3</accession>
<feature type="transmembrane region" description="Helical" evidence="5">
    <location>
        <begin position="266"/>
        <end position="284"/>
    </location>
</feature>
<dbReference type="PROSITE" id="PS50850">
    <property type="entry name" value="MFS"/>
    <property type="match status" value="1"/>
</dbReference>
<dbReference type="InterPro" id="IPR005829">
    <property type="entry name" value="Sugar_transporter_CS"/>
</dbReference>
<reference evidence="7 8" key="1">
    <citation type="journal article" date="2016" name="Nat. Commun.">
        <title>Thousands of microbial genomes shed light on interconnected biogeochemical processes in an aquifer system.</title>
        <authorList>
            <person name="Anantharaman K."/>
            <person name="Brown C.T."/>
            <person name="Hug L.A."/>
            <person name="Sharon I."/>
            <person name="Castelle C.J."/>
            <person name="Probst A.J."/>
            <person name="Thomas B.C."/>
            <person name="Singh A."/>
            <person name="Wilkins M.J."/>
            <person name="Karaoz U."/>
            <person name="Brodie E.L."/>
            <person name="Williams K.H."/>
            <person name="Hubbard S.S."/>
            <person name="Banfield J.F."/>
        </authorList>
    </citation>
    <scope>NUCLEOTIDE SEQUENCE [LARGE SCALE GENOMIC DNA]</scope>
    <source>
        <strain evidence="8">RBG_16_55_9</strain>
    </source>
</reference>
<evidence type="ECO:0000259" key="6">
    <source>
        <dbReference type="PROSITE" id="PS50850"/>
    </source>
</evidence>
<feature type="transmembrane region" description="Helical" evidence="5">
    <location>
        <begin position="43"/>
        <end position="61"/>
    </location>
</feature>
<name>A0A1F5V1A3_FRAXR</name>
<comment type="subcellular location">
    <subcellularLocation>
        <location evidence="1">Membrane</location>
        <topology evidence="1">Multi-pass membrane protein</topology>
    </subcellularLocation>
</comment>
<feature type="transmembrane region" description="Helical" evidence="5">
    <location>
        <begin position="68"/>
        <end position="86"/>
    </location>
</feature>
<gene>
    <name evidence="7" type="ORF">A2Z21_06325</name>
</gene>
<feature type="transmembrane region" description="Helical" evidence="5">
    <location>
        <begin position="353"/>
        <end position="373"/>
    </location>
</feature>
<dbReference type="GO" id="GO:0022857">
    <property type="term" value="F:transmembrane transporter activity"/>
    <property type="evidence" value="ECO:0007669"/>
    <property type="project" value="InterPro"/>
</dbReference>
<proteinExistence type="predicted"/>
<feature type="transmembrane region" description="Helical" evidence="5">
    <location>
        <begin position="236"/>
        <end position="254"/>
    </location>
</feature>
<dbReference type="GO" id="GO:0016020">
    <property type="term" value="C:membrane"/>
    <property type="evidence" value="ECO:0007669"/>
    <property type="project" value="UniProtKB-SubCell"/>
</dbReference>
<keyword evidence="4 5" id="KW-0472">Membrane</keyword>
<feature type="transmembrane region" description="Helical" evidence="5">
    <location>
        <begin position="127"/>
        <end position="149"/>
    </location>
</feature>
<dbReference type="Proteomes" id="UP000179157">
    <property type="component" value="Unassembled WGS sequence"/>
</dbReference>
<feature type="transmembrane region" description="Helical" evidence="5">
    <location>
        <begin position="92"/>
        <end position="115"/>
    </location>
</feature>
<dbReference type="Pfam" id="PF07690">
    <property type="entry name" value="MFS_1"/>
    <property type="match status" value="1"/>
</dbReference>
<feature type="transmembrane region" description="Helical" evidence="5">
    <location>
        <begin position="325"/>
        <end position="347"/>
    </location>
</feature>
<dbReference type="InterPro" id="IPR036259">
    <property type="entry name" value="MFS_trans_sf"/>
</dbReference>
<dbReference type="SUPFAM" id="SSF103473">
    <property type="entry name" value="MFS general substrate transporter"/>
    <property type="match status" value="1"/>
</dbReference>
<dbReference type="InterPro" id="IPR020846">
    <property type="entry name" value="MFS_dom"/>
</dbReference>
<dbReference type="PANTHER" id="PTHR23518">
    <property type="entry name" value="C-METHYLTRANSFERASE"/>
    <property type="match status" value="1"/>
</dbReference>
<protein>
    <recommendedName>
        <fullName evidence="6">Major facilitator superfamily (MFS) profile domain-containing protein</fullName>
    </recommendedName>
</protein>
<evidence type="ECO:0000256" key="5">
    <source>
        <dbReference type="SAM" id="Phobius"/>
    </source>
</evidence>